<proteinExistence type="predicted"/>
<dbReference type="HOGENOM" id="CLU_1822209_0_0_0"/>
<dbReference type="OrthoDB" id="67393at2"/>
<dbReference type="AlphaFoldDB" id="K9ZXQ6"/>
<evidence type="ECO:0000313" key="1">
    <source>
        <dbReference type="EMBL" id="AFZ65979.1"/>
    </source>
</evidence>
<reference evidence="2" key="1">
    <citation type="submission" date="2012-03" db="EMBL/GenBank/DDBJ databases">
        <title>Complete sequence of chromosome of Deinococcus peraridilitoris DSM 19664.</title>
        <authorList>
            <person name="Lucas S."/>
            <person name="Copeland A."/>
            <person name="Lapidus A."/>
            <person name="Glavina del Rio T."/>
            <person name="Dalin E."/>
            <person name="Tice H."/>
            <person name="Bruce D."/>
            <person name="Goodwin L."/>
            <person name="Pitluck S."/>
            <person name="Peters L."/>
            <person name="Mikhailova N."/>
            <person name="Lu M."/>
            <person name="Kyrpides N."/>
            <person name="Mavromatis K."/>
            <person name="Ivanova N."/>
            <person name="Brettin T."/>
            <person name="Detter J.C."/>
            <person name="Han C."/>
            <person name="Larimer F."/>
            <person name="Land M."/>
            <person name="Hauser L."/>
            <person name="Markowitz V."/>
            <person name="Cheng J.-F."/>
            <person name="Hugenholtz P."/>
            <person name="Woyke T."/>
            <person name="Wu D."/>
            <person name="Pukall R."/>
            <person name="Steenblock K."/>
            <person name="Brambilla E."/>
            <person name="Klenk H.-P."/>
            <person name="Eisen J.A."/>
        </authorList>
    </citation>
    <scope>NUCLEOTIDE SEQUENCE [LARGE SCALE GENOMIC DNA]</scope>
    <source>
        <strain evidence="2">DSM 19664 / LMG 22246 / CIP 109416 / KR-200</strain>
    </source>
</reference>
<accession>K9ZXQ6</accession>
<sequence>MNDSQCQARRAIEAAFRETAERDIELIAEQECRERGIDEAAKRCRSSDALISDMIWSRFGEFDWLDVAYVYDGTYGHSSRFLWAKVDLTVAWAMAEGQLTPEVEAALLRAVKRLRDLWIEWAGWKATTSDDLAVALRE</sequence>
<name>K9ZXQ6_DEIPD</name>
<dbReference type="Proteomes" id="UP000010467">
    <property type="component" value="Chromosome"/>
</dbReference>
<keyword evidence="2" id="KW-1185">Reference proteome</keyword>
<dbReference type="RefSeq" id="WP_015234290.1">
    <property type="nucleotide sequence ID" value="NC_019793.1"/>
</dbReference>
<protein>
    <submittedName>
        <fullName evidence="1">Uncharacterized protein</fullName>
    </submittedName>
</protein>
<dbReference type="KEGG" id="dpd:Deipe_0379"/>
<gene>
    <name evidence="1" type="ordered locus">Deipe_0379</name>
</gene>
<dbReference type="PATRIC" id="fig|937777.3.peg.389"/>
<evidence type="ECO:0000313" key="2">
    <source>
        <dbReference type="Proteomes" id="UP000010467"/>
    </source>
</evidence>
<organism evidence="1 2">
    <name type="scientific">Deinococcus peraridilitoris (strain DSM 19664 / LMG 22246 / CIP 109416 / KR-200)</name>
    <dbReference type="NCBI Taxonomy" id="937777"/>
    <lineage>
        <taxon>Bacteria</taxon>
        <taxon>Thermotogati</taxon>
        <taxon>Deinococcota</taxon>
        <taxon>Deinococci</taxon>
        <taxon>Deinococcales</taxon>
        <taxon>Deinococcaceae</taxon>
        <taxon>Deinococcus</taxon>
    </lineage>
</organism>
<dbReference type="EMBL" id="CP003382">
    <property type="protein sequence ID" value="AFZ65979.1"/>
    <property type="molecule type" value="Genomic_DNA"/>
</dbReference>